<reference evidence="9 10" key="1">
    <citation type="submission" date="2015-12" db="EMBL/GenBank/DDBJ databases">
        <title>Draft genome of Thermovenabulum gondwanense isolated from a red thermophilic microbial mat colonisisng an outflow channel of a bore well.</title>
        <authorList>
            <person name="Patel B.K."/>
        </authorList>
    </citation>
    <scope>NUCLEOTIDE SEQUENCE [LARGE SCALE GENOMIC DNA]</scope>
    <source>
        <strain evidence="9 10">R270</strain>
    </source>
</reference>
<comment type="similarity">
    <text evidence="2">Belongs to the autoinducer-2 exporter (AI-2E) (TC 2.A.86) family.</text>
</comment>
<keyword evidence="7 8" id="KW-0472">Membrane</keyword>
<dbReference type="GO" id="GO:0005886">
    <property type="term" value="C:plasma membrane"/>
    <property type="evidence" value="ECO:0007669"/>
    <property type="project" value="UniProtKB-SubCell"/>
</dbReference>
<dbReference type="Proteomes" id="UP000075737">
    <property type="component" value="Unassembled WGS sequence"/>
</dbReference>
<keyword evidence="3" id="KW-0813">Transport</keyword>
<dbReference type="EMBL" id="LOHZ01000042">
    <property type="protein sequence ID" value="KYO64555.1"/>
    <property type="molecule type" value="Genomic_DNA"/>
</dbReference>
<proteinExistence type="inferred from homology"/>
<sequence length="267" mass="30015">MTLFYIIPVMINEINKIVELLPIYSKIVDNFINTIRVSLGDSIPSNIKSTIEGQIFKLESGLALFLQNTVNLLIHGISSFFSSIILGPIIGFYLLKDFKKIKKNIEDILPEKYRLLIFPFLNKIDFALGKYIRGQLIVCFFIGVLTTLILYIFKIEFALLIGILAGVTNIIPYFGPIIGALPAVIIALMKCPQKIPWVLLSLFIIQQVESGIISPWIMGENLNLHPLTVIFSLMVGGTFFGIWGLILSIPMAAVLKLLINSYNKKFY</sequence>
<feature type="transmembrane region" description="Helical" evidence="8">
    <location>
        <begin position="195"/>
        <end position="217"/>
    </location>
</feature>
<dbReference type="InterPro" id="IPR002549">
    <property type="entry name" value="AI-2E-like"/>
</dbReference>
<comment type="caution">
    <text evidence="9">The sequence shown here is derived from an EMBL/GenBank/DDBJ whole genome shotgun (WGS) entry which is preliminary data.</text>
</comment>
<dbReference type="PANTHER" id="PTHR21716">
    <property type="entry name" value="TRANSMEMBRANE PROTEIN"/>
    <property type="match status" value="1"/>
</dbReference>
<evidence type="ECO:0000256" key="6">
    <source>
        <dbReference type="ARBA" id="ARBA00022989"/>
    </source>
</evidence>
<keyword evidence="6 8" id="KW-1133">Transmembrane helix</keyword>
<feature type="transmembrane region" description="Helical" evidence="8">
    <location>
        <begin position="229"/>
        <end position="259"/>
    </location>
</feature>
<evidence type="ECO:0000256" key="4">
    <source>
        <dbReference type="ARBA" id="ARBA00022475"/>
    </source>
</evidence>
<dbReference type="AlphaFoldDB" id="A0A161PT78"/>
<gene>
    <name evidence="9" type="ORF">ATZ99_19910</name>
</gene>
<accession>A0A161PT78</accession>
<evidence type="ECO:0000313" key="9">
    <source>
        <dbReference type="EMBL" id="KYO64555.1"/>
    </source>
</evidence>
<evidence type="ECO:0008006" key="11">
    <source>
        <dbReference type="Google" id="ProtNLM"/>
    </source>
</evidence>
<evidence type="ECO:0000256" key="5">
    <source>
        <dbReference type="ARBA" id="ARBA00022692"/>
    </source>
</evidence>
<feature type="transmembrane region" description="Helical" evidence="8">
    <location>
        <begin position="136"/>
        <end position="153"/>
    </location>
</feature>
<keyword evidence="5 8" id="KW-0812">Transmembrane</keyword>
<evidence type="ECO:0000256" key="8">
    <source>
        <dbReference type="SAM" id="Phobius"/>
    </source>
</evidence>
<evidence type="ECO:0000256" key="1">
    <source>
        <dbReference type="ARBA" id="ARBA00004651"/>
    </source>
</evidence>
<dbReference type="GO" id="GO:0055085">
    <property type="term" value="P:transmembrane transport"/>
    <property type="evidence" value="ECO:0007669"/>
    <property type="project" value="TreeGrafter"/>
</dbReference>
<dbReference type="Pfam" id="PF01594">
    <property type="entry name" value="AI-2E_transport"/>
    <property type="match status" value="1"/>
</dbReference>
<dbReference type="PANTHER" id="PTHR21716:SF53">
    <property type="entry name" value="PERMEASE PERM-RELATED"/>
    <property type="match status" value="1"/>
</dbReference>
<name>A0A161PT78_9FIRM</name>
<evidence type="ECO:0000256" key="2">
    <source>
        <dbReference type="ARBA" id="ARBA00009773"/>
    </source>
</evidence>
<dbReference type="STRING" id="520767.ATZ99_19910"/>
<evidence type="ECO:0000256" key="3">
    <source>
        <dbReference type="ARBA" id="ARBA00022448"/>
    </source>
</evidence>
<evidence type="ECO:0000256" key="7">
    <source>
        <dbReference type="ARBA" id="ARBA00023136"/>
    </source>
</evidence>
<keyword evidence="4" id="KW-1003">Cell membrane</keyword>
<keyword evidence="10" id="KW-1185">Reference proteome</keyword>
<organism evidence="9 10">
    <name type="scientific">Thermovenabulum gondwanense</name>
    <dbReference type="NCBI Taxonomy" id="520767"/>
    <lineage>
        <taxon>Bacteria</taxon>
        <taxon>Bacillati</taxon>
        <taxon>Bacillota</taxon>
        <taxon>Clostridia</taxon>
        <taxon>Thermosediminibacterales</taxon>
        <taxon>Thermosediminibacteraceae</taxon>
        <taxon>Thermovenabulum</taxon>
    </lineage>
</organism>
<feature type="transmembrane region" description="Helical" evidence="8">
    <location>
        <begin position="159"/>
        <end position="188"/>
    </location>
</feature>
<comment type="subcellular location">
    <subcellularLocation>
        <location evidence="1">Cell membrane</location>
        <topology evidence="1">Multi-pass membrane protein</topology>
    </subcellularLocation>
</comment>
<protein>
    <recommendedName>
        <fullName evidence="11">AI-2 transport protein TqsA</fullName>
    </recommendedName>
</protein>
<feature type="transmembrane region" description="Helical" evidence="8">
    <location>
        <begin position="72"/>
        <end position="95"/>
    </location>
</feature>
<evidence type="ECO:0000313" key="10">
    <source>
        <dbReference type="Proteomes" id="UP000075737"/>
    </source>
</evidence>